<dbReference type="AlphaFoldDB" id="A0A2P9ARH7"/>
<evidence type="ECO:0000313" key="6">
    <source>
        <dbReference type="EMBL" id="SJM33756.1"/>
    </source>
</evidence>
<evidence type="ECO:0000256" key="3">
    <source>
        <dbReference type="ARBA" id="ARBA00023125"/>
    </source>
</evidence>
<name>A0A2P9ARH7_9HYPH</name>
<dbReference type="Gene3D" id="3.40.190.290">
    <property type="match status" value="1"/>
</dbReference>
<evidence type="ECO:0000259" key="5">
    <source>
        <dbReference type="PROSITE" id="PS50931"/>
    </source>
</evidence>
<evidence type="ECO:0000256" key="4">
    <source>
        <dbReference type="ARBA" id="ARBA00023163"/>
    </source>
</evidence>
<dbReference type="GO" id="GO:0043565">
    <property type="term" value="F:sequence-specific DNA binding"/>
    <property type="evidence" value="ECO:0007669"/>
    <property type="project" value="TreeGrafter"/>
</dbReference>
<feature type="domain" description="HTH lysR-type" evidence="5">
    <location>
        <begin position="1"/>
        <end position="58"/>
    </location>
</feature>
<evidence type="ECO:0000313" key="7">
    <source>
        <dbReference type="Proteomes" id="UP000245698"/>
    </source>
</evidence>
<evidence type="ECO:0000256" key="2">
    <source>
        <dbReference type="ARBA" id="ARBA00023015"/>
    </source>
</evidence>
<dbReference type="InterPro" id="IPR036388">
    <property type="entry name" value="WH-like_DNA-bd_sf"/>
</dbReference>
<dbReference type="CDD" id="cd08415">
    <property type="entry name" value="PBP2_LysR_opines_like"/>
    <property type="match status" value="1"/>
</dbReference>
<dbReference type="SUPFAM" id="SSF53850">
    <property type="entry name" value="Periplasmic binding protein-like II"/>
    <property type="match status" value="1"/>
</dbReference>
<dbReference type="PANTHER" id="PTHR30427:SF1">
    <property type="entry name" value="TRANSCRIPTIONAL ACTIVATOR PROTEIN LYSR"/>
    <property type="match status" value="1"/>
</dbReference>
<keyword evidence="2" id="KW-0805">Transcription regulation</keyword>
<dbReference type="SUPFAM" id="SSF46785">
    <property type="entry name" value="Winged helix' DNA-binding domain"/>
    <property type="match status" value="1"/>
</dbReference>
<dbReference type="Gene3D" id="1.10.10.10">
    <property type="entry name" value="Winged helix-like DNA-binding domain superfamily/Winged helix DNA-binding domain"/>
    <property type="match status" value="1"/>
</dbReference>
<dbReference type="InterPro" id="IPR000847">
    <property type="entry name" value="LysR_HTH_N"/>
</dbReference>
<organism evidence="6 7">
    <name type="scientific">Mesorhizobium delmotii</name>
    <dbReference type="NCBI Taxonomy" id="1631247"/>
    <lineage>
        <taxon>Bacteria</taxon>
        <taxon>Pseudomonadati</taxon>
        <taxon>Pseudomonadota</taxon>
        <taxon>Alphaproteobacteria</taxon>
        <taxon>Hyphomicrobiales</taxon>
        <taxon>Phyllobacteriaceae</taxon>
        <taxon>Mesorhizobium</taxon>
    </lineage>
</organism>
<gene>
    <name evidence="6" type="ORF">BQ8482_360157</name>
</gene>
<evidence type="ECO:0000256" key="1">
    <source>
        <dbReference type="ARBA" id="ARBA00009437"/>
    </source>
</evidence>
<protein>
    <submittedName>
        <fullName evidence="6">Putative LysR-family transcriptional regulator</fullName>
    </submittedName>
</protein>
<comment type="similarity">
    <text evidence="1">Belongs to the LysR transcriptional regulatory family.</text>
</comment>
<dbReference type="GO" id="GO:0003700">
    <property type="term" value="F:DNA-binding transcription factor activity"/>
    <property type="evidence" value="ECO:0007669"/>
    <property type="project" value="InterPro"/>
</dbReference>
<dbReference type="Proteomes" id="UP000245698">
    <property type="component" value="Unassembled WGS sequence"/>
</dbReference>
<dbReference type="Pfam" id="PF00126">
    <property type="entry name" value="HTH_1"/>
    <property type="match status" value="1"/>
</dbReference>
<dbReference type="Pfam" id="PF03466">
    <property type="entry name" value="LysR_substrate"/>
    <property type="match status" value="1"/>
</dbReference>
<sequence length="303" mass="32728">MNLRDVEVFHAIMISGGASSAAELMGMSQPSVSRSLAKLERSVGFSLFQRVKGRLAVTREGRLFHEEVVRNFVGLDALRQAALRIREVGEGTVRVASLAALGTGLVPRAVAQFLQQHPNVHVSLQVRTSSIVRDLVLSGQVDIGLAADEIDTSGLHSSVFATPRAMCVVPKHHRLASRAVVRLSDLHHERFVALSPEDTVRQTLDRMLAANNIEPHIVVDTPFSATVITLVAEGAGIGIANPFSIDPARRSQLAIVPFEPQLNFRALILRPPGDAASRLVSAFVGMLYDARNAFRPLTSGEAT</sequence>
<keyword evidence="4" id="KW-0804">Transcription</keyword>
<dbReference type="GO" id="GO:0010628">
    <property type="term" value="P:positive regulation of gene expression"/>
    <property type="evidence" value="ECO:0007669"/>
    <property type="project" value="TreeGrafter"/>
</dbReference>
<accession>A0A2P9ARH7</accession>
<dbReference type="GO" id="GO:0009089">
    <property type="term" value="P:lysine biosynthetic process via diaminopimelate"/>
    <property type="evidence" value="ECO:0007669"/>
    <property type="project" value="TreeGrafter"/>
</dbReference>
<dbReference type="InterPro" id="IPR005119">
    <property type="entry name" value="LysR_subst-bd"/>
</dbReference>
<dbReference type="InterPro" id="IPR036390">
    <property type="entry name" value="WH_DNA-bd_sf"/>
</dbReference>
<keyword evidence="7" id="KW-1185">Reference proteome</keyword>
<dbReference type="PROSITE" id="PS50931">
    <property type="entry name" value="HTH_LYSR"/>
    <property type="match status" value="1"/>
</dbReference>
<keyword evidence="3" id="KW-0238">DNA-binding</keyword>
<dbReference type="PRINTS" id="PR00039">
    <property type="entry name" value="HTHLYSR"/>
</dbReference>
<proteinExistence type="inferred from homology"/>
<dbReference type="EMBL" id="FUIG01000044">
    <property type="protein sequence ID" value="SJM33756.1"/>
    <property type="molecule type" value="Genomic_DNA"/>
</dbReference>
<reference evidence="7" key="1">
    <citation type="submission" date="2016-12" db="EMBL/GenBank/DDBJ databases">
        <authorList>
            <person name="Brunel B."/>
        </authorList>
    </citation>
    <scope>NUCLEOTIDE SEQUENCE [LARGE SCALE GENOMIC DNA]</scope>
</reference>
<dbReference type="PANTHER" id="PTHR30427">
    <property type="entry name" value="TRANSCRIPTIONAL ACTIVATOR PROTEIN LYSR"/>
    <property type="match status" value="1"/>
</dbReference>
<dbReference type="RefSeq" id="WP_123150418.1">
    <property type="nucleotide sequence ID" value="NZ_FUIG01000044.1"/>
</dbReference>
<dbReference type="InterPro" id="IPR037424">
    <property type="entry name" value="NocR_PBP2"/>
</dbReference>